<evidence type="ECO:0000256" key="1">
    <source>
        <dbReference type="ARBA" id="ARBA00007227"/>
    </source>
</evidence>
<evidence type="ECO:0000313" key="3">
    <source>
        <dbReference type="EMBL" id="MDT2252598.1"/>
    </source>
</evidence>
<dbReference type="EMBL" id="JARQGV010000004">
    <property type="protein sequence ID" value="MDT2253029.1"/>
    <property type="molecule type" value="Genomic_DNA"/>
</dbReference>
<reference evidence="3" key="1">
    <citation type="journal article" date="2023" name="J. Vet. Diagn. Invest.">
        <title>Oxytetracycline-resistant Paenibacillus larvae identified in commercial beekeeping operations in Saskatchewan using pooled honey sampling.</title>
        <authorList>
            <person name="Obshta O."/>
            <person name="Zabrodski M.W."/>
            <person name="Soomro T."/>
            <person name="Wilson G."/>
            <person name="Masood F."/>
            <person name="Thebeau J."/>
            <person name="Silva M.C.B."/>
            <person name="Biganski S."/>
            <person name="Kozii I.V."/>
            <person name="Koziy R.V."/>
            <person name="Raza M.F."/>
            <person name="Jose M.S."/>
            <person name="Simko E."/>
            <person name="Wood S.C."/>
        </authorList>
    </citation>
    <scope>NUCLEOTIDE SEQUENCE</scope>
    <source>
        <strain evidence="3">PL001</strain>
    </source>
</reference>
<gene>
    <name evidence="3" type="ORF">P7H09_15375</name>
    <name evidence="4" type="ORF">P7H09_17730</name>
</gene>
<dbReference type="Pfam" id="PF01381">
    <property type="entry name" value="HTH_3"/>
    <property type="match status" value="1"/>
</dbReference>
<protein>
    <submittedName>
        <fullName evidence="3">XRE family transcriptional regulator</fullName>
    </submittedName>
</protein>
<organism evidence="3 5">
    <name type="scientific">Paenibacillus larvae</name>
    <dbReference type="NCBI Taxonomy" id="1464"/>
    <lineage>
        <taxon>Bacteria</taxon>
        <taxon>Bacillati</taxon>
        <taxon>Bacillota</taxon>
        <taxon>Bacilli</taxon>
        <taxon>Bacillales</taxon>
        <taxon>Paenibacillaceae</taxon>
        <taxon>Paenibacillus</taxon>
    </lineage>
</organism>
<feature type="domain" description="HTH cro/C1-type" evidence="2">
    <location>
        <begin position="15"/>
        <end position="69"/>
    </location>
</feature>
<dbReference type="RefSeq" id="WP_051428031.1">
    <property type="nucleotide sequence ID" value="NZ_CBCRXL010000004.1"/>
</dbReference>
<dbReference type="Gene3D" id="1.10.10.2910">
    <property type="match status" value="1"/>
</dbReference>
<dbReference type="AlphaFoldDB" id="A0AAP5N2L7"/>
<comment type="caution">
    <text evidence="3">The sequence shown here is derived from an EMBL/GenBank/DDBJ whole genome shotgun (WGS) entry which is preliminary data.</text>
</comment>
<dbReference type="EMBL" id="JARQGV010000004">
    <property type="protein sequence ID" value="MDT2252598.1"/>
    <property type="molecule type" value="Genomic_DNA"/>
</dbReference>
<evidence type="ECO:0000313" key="5">
    <source>
        <dbReference type="Proteomes" id="UP001259239"/>
    </source>
</evidence>
<dbReference type="InterPro" id="IPR010982">
    <property type="entry name" value="Lambda_DNA-bd_dom_sf"/>
</dbReference>
<sequence>MEASNRFSKFIPDRLIEAREARGFTLTDLANIVEISHQAISKYEKEKATPNHDTLEKLSDALHVPVTYFYKSYPKKVDGVIYFRSMAMATRKSKNIHLHKISWIKEIHKYLEQYFNFPKLNVPQFITRQEYYPTPFEEIDQIAMEVRKLWNLGNGSISNVVLLLEKAGIIVSRAPSSSYKIDACSIWEPDERPYVLLSNDKTSSRSRFDIAHELGHLILHSKLKKSEFNKKENYKLIEKEDHRFASAFLLPAPSFGSEIVSTSIEHFISLKKRWKVSIQAMAYRANSLGILSEHQHIYIRKKLAKNNQLIKEPLDGGNELPFEEPSALKQAIEALVNHKIKNMPCWIYWQGIFST</sequence>
<evidence type="ECO:0000313" key="4">
    <source>
        <dbReference type="EMBL" id="MDT2253029.1"/>
    </source>
</evidence>
<evidence type="ECO:0000259" key="2">
    <source>
        <dbReference type="PROSITE" id="PS50943"/>
    </source>
</evidence>
<dbReference type="GO" id="GO:0003677">
    <property type="term" value="F:DNA binding"/>
    <property type="evidence" value="ECO:0007669"/>
    <property type="project" value="InterPro"/>
</dbReference>
<comment type="similarity">
    <text evidence="1">Belongs to the short-chain fatty acyl-CoA assimilation regulator (ScfR) family.</text>
</comment>
<dbReference type="Pfam" id="PF06114">
    <property type="entry name" value="Peptidase_M78"/>
    <property type="match status" value="1"/>
</dbReference>
<accession>A0AAP5N2L7</accession>
<proteinExistence type="inferred from homology"/>
<dbReference type="PANTHER" id="PTHR43236:SF1">
    <property type="entry name" value="BLL7220 PROTEIN"/>
    <property type="match status" value="1"/>
</dbReference>
<dbReference type="PANTHER" id="PTHR43236">
    <property type="entry name" value="ANTITOXIN HIGA1"/>
    <property type="match status" value="1"/>
</dbReference>
<dbReference type="Proteomes" id="UP001259239">
    <property type="component" value="Unassembled WGS sequence"/>
</dbReference>
<name>A0AAP5N2L7_9BACL</name>
<dbReference type="SMART" id="SM00530">
    <property type="entry name" value="HTH_XRE"/>
    <property type="match status" value="1"/>
</dbReference>
<reference evidence="3" key="2">
    <citation type="submission" date="2023-03" db="EMBL/GenBank/DDBJ databases">
        <authorList>
            <person name="Obshta O."/>
            <person name="Zabrodski M.W."/>
            <person name="Soomro T."/>
            <person name="Wilson G."/>
            <person name="Masood F."/>
            <person name="Thebeau J."/>
            <person name="Bezerra Da Silva M.C."/>
            <person name="Raza F."/>
            <person name="Biganski S."/>
            <person name="Jose M."/>
            <person name="Camilli M."/>
            <person name="Kozii I.V."/>
            <person name="Kozii R.V."/>
            <person name="Simko E."/>
            <person name="Wood S.C."/>
        </authorList>
    </citation>
    <scope>NUCLEOTIDE SEQUENCE</scope>
    <source>
        <strain evidence="3">PL001</strain>
    </source>
</reference>
<dbReference type="PROSITE" id="PS50943">
    <property type="entry name" value="HTH_CROC1"/>
    <property type="match status" value="1"/>
</dbReference>
<dbReference type="SUPFAM" id="SSF47413">
    <property type="entry name" value="lambda repressor-like DNA-binding domains"/>
    <property type="match status" value="1"/>
</dbReference>
<dbReference type="CDD" id="cd00093">
    <property type="entry name" value="HTH_XRE"/>
    <property type="match status" value="1"/>
</dbReference>
<dbReference type="InterPro" id="IPR010359">
    <property type="entry name" value="IrrE_HExxH"/>
</dbReference>
<dbReference type="InterPro" id="IPR001387">
    <property type="entry name" value="Cro/C1-type_HTH"/>
</dbReference>
<dbReference type="Gene3D" id="1.10.260.40">
    <property type="entry name" value="lambda repressor-like DNA-binding domains"/>
    <property type="match status" value="1"/>
</dbReference>
<dbReference type="InterPro" id="IPR052345">
    <property type="entry name" value="Rad_response_metalloprotease"/>
</dbReference>